<gene>
    <name evidence="3" type="ORF">ERS008476_02716</name>
</gene>
<dbReference type="AlphaFoldDB" id="A0A0H5MF61"/>
<accession>A0A0H5MF61</accession>
<proteinExistence type="predicted"/>
<protein>
    <submittedName>
        <fullName evidence="3">Acetyltransferase domain-containing protein</fullName>
    </submittedName>
</protein>
<dbReference type="RefSeq" id="WP_053009804.1">
    <property type="nucleotide sequence ID" value="NZ_CWJI01000007.1"/>
</dbReference>
<dbReference type="EMBL" id="CWJI01000007">
    <property type="protein sequence ID" value="CRY55711.1"/>
    <property type="molecule type" value="Genomic_DNA"/>
</dbReference>
<feature type="compositionally biased region" description="Polar residues" evidence="1">
    <location>
        <begin position="507"/>
        <end position="516"/>
    </location>
</feature>
<name>A0A0H5MF61_YERIN</name>
<evidence type="ECO:0000313" key="3">
    <source>
        <dbReference type="EMBL" id="CRY55711.1"/>
    </source>
</evidence>
<reference evidence="4" key="1">
    <citation type="submission" date="2015-03" db="EMBL/GenBank/DDBJ databases">
        <authorList>
            <consortium name="Pathogen Informatics"/>
        </authorList>
    </citation>
    <scope>NUCLEOTIDE SEQUENCE [LARGE SCALE GENOMIC DNA]</scope>
    <source>
        <strain evidence="4">R148</strain>
    </source>
</reference>
<organism evidence="3 4">
    <name type="scientific">Yersinia intermedia</name>
    <dbReference type="NCBI Taxonomy" id="631"/>
    <lineage>
        <taxon>Bacteria</taxon>
        <taxon>Pseudomonadati</taxon>
        <taxon>Pseudomonadota</taxon>
        <taxon>Gammaproteobacteria</taxon>
        <taxon>Enterobacterales</taxon>
        <taxon>Yersiniaceae</taxon>
        <taxon>Yersinia</taxon>
    </lineage>
</organism>
<keyword evidence="3" id="KW-0808">Transferase</keyword>
<keyword evidence="2" id="KW-0732">Signal</keyword>
<feature type="chain" id="PRO_5005221573" evidence="2">
    <location>
        <begin position="23"/>
        <end position="772"/>
    </location>
</feature>
<feature type="compositionally biased region" description="Acidic residues" evidence="1">
    <location>
        <begin position="523"/>
        <end position="538"/>
    </location>
</feature>
<dbReference type="Proteomes" id="UP000043316">
    <property type="component" value="Unassembled WGS sequence"/>
</dbReference>
<evidence type="ECO:0000313" key="4">
    <source>
        <dbReference type="Proteomes" id="UP000043316"/>
    </source>
</evidence>
<feature type="region of interest" description="Disordered" evidence="1">
    <location>
        <begin position="507"/>
        <end position="546"/>
    </location>
</feature>
<evidence type="ECO:0000256" key="2">
    <source>
        <dbReference type="SAM" id="SignalP"/>
    </source>
</evidence>
<evidence type="ECO:0000256" key="1">
    <source>
        <dbReference type="SAM" id="MobiDB-lite"/>
    </source>
</evidence>
<feature type="signal peptide" evidence="2">
    <location>
        <begin position="1"/>
        <end position="22"/>
    </location>
</feature>
<dbReference type="GO" id="GO:0016740">
    <property type="term" value="F:transferase activity"/>
    <property type="evidence" value="ECO:0007669"/>
    <property type="project" value="UniProtKB-KW"/>
</dbReference>
<sequence length="772" mass="86899">MKNKRFLLLSLIFLLLSEISCAEANLSNSRGIINSHLTKMSDDTLSACFYKEDFFEEKIFCLTPPMMIDFTLENNIGVRANDIQSIRLPENSQLTVYQGDRFFTLTGSILRDAWKKLAGMGGITQIIATDKKPLACDTQCIITQRSIIPISTIFSHDINDTQQQERSLLLSFERGDNNFDITFNNLMDVTVDNGLISILPPNSPQIDFSLHQDTTHISFLFSWYEKELSLYYLETVNGELRYLSPQISMQSEYSINQEEIDLAIFNSDDRQPLILQKVLLATHRETHRDKRGALGIAGCFLNGPLALYNVVTQGRCDQVESAWHQIKTVFSGKDPSNRIVAGTAKPLKPTPHSEKSPQENTNPTLVLTQLKTDLHGQSLTLPAVSKYCQTSIDNVIAARYPRQTRYSCATWLSSVLADFTMLFGSSLRTWSTEYLIQTINGILDRRALDTDRDAMEAFIQKPNVGNRLIQTITDVAEEQDRTALIEHITHSFLNAEQNYAQYALNSQPQGASNDQADMSCYSESDDESEVESESENDSDSGAASPRQAQQYPLGSYQMQLATYDYQDVLPRILINGEWQVASERFDIEVIQGTREQTRQSIYHLLETVAGWENTYYERRVYCNRHGQFTNTMETNRYAGQITSQLIRSHVQYPRSDNIIIVVRLNNRIVSTSLAHNYFAGGDPQRQHSTISATLTDPAFVLTPQAEGTIRGAGSAALHAMLQHLKVNGVSVVHAEVISTPSAMVKKRIGFVFIPEVYGLYNTSPTPPPHSEL</sequence>